<dbReference type="InterPro" id="IPR014436">
    <property type="entry name" value="Extradiol_dOase_DODA"/>
</dbReference>
<reference evidence="7 8" key="1">
    <citation type="journal article" date="2015" name="Genome Announc.">
        <title>Complete Genome Sequence of Methanosphaerula palustris E1-9CT, a Hydrogenotrophic Methanogen Isolated from a Minerotrophic Fen Peatland.</title>
        <authorList>
            <person name="Cadillo-Quiroz H."/>
            <person name="Browne P."/>
            <person name="Kyrpides N."/>
            <person name="Woyke T."/>
            <person name="Goodwin L."/>
            <person name="Detter C."/>
            <person name="Yavitt J.B."/>
            <person name="Zinder S.H."/>
        </authorList>
    </citation>
    <scope>NUCLEOTIDE SEQUENCE [LARGE SCALE GENOMIC DNA]</scope>
    <source>
        <strain evidence="8">ATCC BAA-1556 / DSM 19958 / E1-9c</strain>
    </source>
</reference>
<evidence type="ECO:0000256" key="3">
    <source>
        <dbReference type="ARBA" id="ARBA00022723"/>
    </source>
</evidence>
<dbReference type="PANTHER" id="PTHR30096">
    <property type="entry name" value="4,5-DOPA DIOXYGENASE EXTRADIOL-LIKE PROTEIN"/>
    <property type="match status" value="1"/>
</dbReference>
<evidence type="ECO:0000259" key="6">
    <source>
        <dbReference type="Pfam" id="PF02900"/>
    </source>
</evidence>
<evidence type="ECO:0000256" key="5">
    <source>
        <dbReference type="ARBA" id="ARBA00023002"/>
    </source>
</evidence>
<organism evidence="7 8">
    <name type="scientific">Methanosphaerula palustris (strain ATCC BAA-1556 / DSM 19958 / E1-9c)</name>
    <dbReference type="NCBI Taxonomy" id="521011"/>
    <lineage>
        <taxon>Archaea</taxon>
        <taxon>Methanobacteriati</taxon>
        <taxon>Methanobacteriota</taxon>
        <taxon>Stenosarchaea group</taxon>
        <taxon>Methanomicrobia</taxon>
        <taxon>Methanomicrobiales</taxon>
        <taxon>Methanoregulaceae</taxon>
        <taxon>Methanosphaerula</taxon>
    </lineage>
</organism>
<evidence type="ECO:0000313" key="8">
    <source>
        <dbReference type="Proteomes" id="UP000002457"/>
    </source>
</evidence>
<dbReference type="EMBL" id="CP001338">
    <property type="protein sequence ID" value="ACL17844.1"/>
    <property type="molecule type" value="Genomic_DNA"/>
</dbReference>
<dbReference type="OrthoDB" id="57333at2157"/>
<dbReference type="STRING" id="521011.Mpal_2574"/>
<sequence>MTSGRLPAIFVSHGAPTLPFEQIPARTFLQELGREYSDLSAVLCISAHWQTREPAVGTVLHPETIHDFSGFPDELYRIQYPATGSPPLADRVAGLLQGAGLPCRTDQTRGIDHGTWVPMMLMYPDARVPVVQLSIQQHLDPATHYAVGRALAPLQDEGVLIIGSGGAVHPLGYANLREGADPDPWAIAFNDWLNRAVTTGNHDALLHFQEQAPYPARAHPYPDHFMPLLTIAGTAGPGAKGTILHQSWDLGDLGMGAFAF</sequence>
<dbReference type="HOGENOM" id="CLU_046582_2_1_2"/>
<dbReference type="AlphaFoldDB" id="B8GF38"/>
<dbReference type="Gene3D" id="3.40.830.10">
    <property type="entry name" value="LigB-like"/>
    <property type="match status" value="1"/>
</dbReference>
<dbReference type="CDD" id="cd07363">
    <property type="entry name" value="45_DOPA_Dioxygenase"/>
    <property type="match status" value="1"/>
</dbReference>
<keyword evidence="7" id="KW-0223">Dioxygenase</keyword>
<dbReference type="GO" id="GO:0008198">
    <property type="term" value="F:ferrous iron binding"/>
    <property type="evidence" value="ECO:0007669"/>
    <property type="project" value="InterPro"/>
</dbReference>
<evidence type="ECO:0000256" key="2">
    <source>
        <dbReference type="ARBA" id="ARBA00007581"/>
    </source>
</evidence>
<dbReference type="GO" id="GO:0008270">
    <property type="term" value="F:zinc ion binding"/>
    <property type="evidence" value="ECO:0007669"/>
    <property type="project" value="InterPro"/>
</dbReference>
<dbReference type="eggNOG" id="arCOG01730">
    <property type="taxonomic scope" value="Archaea"/>
</dbReference>
<dbReference type="KEGG" id="mpl:Mpal_2574"/>
<feature type="domain" description="Extradiol ring-cleavage dioxygenase class III enzyme subunit B" evidence="6">
    <location>
        <begin position="9"/>
        <end position="248"/>
    </location>
</feature>
<name>B8GF38_METPE</name>
<dbReference type="PIRSF" id="PIRSF006157">
    <property type="entry name" value="Doxgns_DODA"/>
    <property type="match status" value="1"/>
</dbReference>
<keyword evidence="4" id="KW-0862">Zinc</keyword>
<keyword evidence="3" id="KW-0479">Metal-binding</keyword>
<evidence type="ECO:0000313" key="7">
    <source>
        <dbReference type="EMBL" id="ACL17844.1"/>
    </source>
</evidence>
<dbReference type="GO" id="GO:0016702">
    <property type="term" value="F:oxidoreductase activity, acting on single donors with incorporation of molecular oxygen, incorporation of two atoms of oxygen"/>
    <property type="evidence" value="ECO:0007669"/>
    <property type="project" value="UniProtKB-ARBA"/>
</dbReference>
<dbReference type="SUPFAM" id="SSF53213">
    <property type="entry name" value="LigB-like"/>
    <property type="match status" value="1"/>
</dbReference>
<comment type="cofactor">
    <cofactor evidence="1">
        <name>Zn(2+)</name>
        <dbReference type="ChEBI" id="CHEBI:29105"/>
    </cofactor>
</comment>
<dbReference type="RefSeq" id="WP_012619163.1">
    <property type="nucleotide sequence ID" value="NC_011832.1"/>
</dbReference>
<keyword evidence="8" id="KW-1185">Reference proteome</keyword>
<evidence type="ECO:0000256" key="4">
    <source>
        <dbReference type="ARBA" id="ARBA00022833"/>
    </source>
</evidence>
<proteinExistence type="inferred from homology"/>
<dbReference type="Proteomes" id="UP000002457">
    <property type="component" value="Chromosome"/>
</dbReference>
<dbReference type="InterPro" id="IPR004183">
    <property type="entry name" value="Xdiol_dOase_suB"/>
</dbReference>
<gene>
    <name evidence="7" type="ordered locus">Mpal_2574</name>
</gene>
<accession>B8GF38</accession>
<dbReference type="PANTHER" id="PTHR30096:SF0">
    <property type="entry name" value="4,5-DOPA DIOXYGENASE EXTRADIOL-LIKE PROTEIN"/>
    <property type="match status" value="1"/>
</dbReference>
<dbReference type="GeneID" id="7270701"/>
<protein>
    <submittedName>
        <fullName evidence="7">Extradiol ring-cleavage dioxygenase class III protein subunit B</fullName>
    </submittedName>
</protein>
<comment type="similarity">
    <text evidence="2">Belongs to the DODA-type extradiol aromatic ring-opening dioxygenase family.</text>
</comment>
<dbReference type="Pfam" id="PF02900">
    <property type="entry name" value="LigB"/>
    <property type="match status" value="1"/>
</dbReference>
<evidence type="ECO:0000256" key="1">
    <source>
        <dbReference type="ARBA" id="ARBA00001947"/>
    </source>
</evidence>
<keyword evidence="5" id="KW-0560">Oxidoreductase</keyword>